<feature type="chain" id="PRO_5017662404" evidence="1">
    <location>
        <begin position="20"/>
        <end position="238"/>
    </location>
</feature>
<dbReference type="RefSeq" id="WP_115501323.1">
    <property type="nucleotide sequence ID" value="NZ_JACRTI010000085.1"/>
</dbReference>
<dbReference type="Pfam" id="PF16412">
    <property type="entry name" value="DUF5020"/>
    <property type="match status" value="1"/>
</dbReference>
<dbReference type="InterPro" id="IPR036777">
    <property type="entry name" value="Channel_Tsx-like_sf"/>
</dbReference>
<sequence length="238" mass="27624">MKKLFMLAALLAVVFCGKAQNVQLHYDFGGALYDKDLHGRPVLTSTVEMFKADKWGSTYFFIDMDYTSKGVAAGYWEISRELRFWQPPFSVHVEYNGGASNSFSYNNAYLGGPTYTWNNKSFTKGFTLTAMYKYIQKHRQPNNFQLTGTWYIHFAKNGLCTFIGFADFWREQIFYEDGSHRNFIFLSEPQFWVNLNKLKRVDDKFKLSVGSEVELSQNFGARKGFYAIPTLAVKWTFD</sequence>
<evidence type="ECO:0000313" key="2">
    <source>
        <dbReference type="EMBL" id="MBC8603826.1"/>
    </source>
</evidence>
<dbReference type="EMBL" id="JACRTI010000085">
    <property type="protein sequence ID" value="MBC8603826.1"/>
    <property type="molecule type" value="Genomic_DNA"/>
</dbReference>
<gene>
    <name evidence="3" type="ORF">DWU89_19640</name>
    <name evidence="2" type="ORF">H8784_19135</name>
</gene>
<comment type="caution">
    <text evidence="3">The sequence shown here is derived from an EMBL/GenBank/DDBJ whole genome shotgun (WGS) entry which is preliminary data.</text>
</comment>
<dbReference type="SUPFAM" id="SSF111364">
    <property type="entry name" value="Tsx-like channel"/>
    <property type="match status" value="1"/>
</dbReference>
<feature type="signal peptide" evidence="1">
    <location>
        <begin position="1"/>
        <end position="19"/>
    </location>
</feature>
<evidence type="ECO:0000313" key="3">
    <source>
        <dbReference type="EMBL" id="RDU47427.1"/>
    </source>
</evidence>
<dbReference type="EMBL" id="QREV01000085">
    <property type="protein sequence ID" value="RDU47427.1"/>
    <property type="molecule type" value="Genomic_DNA"/>
</dbReference>
<accession>A0A3D8HA77</accession>
<reference evidence="3 4" key="1">
    <citation type="submission" date="2018-07" db="EMBL/GenBank/DDBJ databases">
        <title>Parabacteroides acidifaciens nov. sp., isolated from human feces.</title>
        <authorList>
            <person name="Wang Y.J."/>
        </authorList>
    </citation>
    <scope>NUCLEOTIDE SEQUENCE [LARGE SCALE GENOMIC DNA]</scope>
    <source>
        <strain evidence="3 4">426-9</strain>
    </source>
</reference>
<reference evidence="2 5" key="2">
    <citation type="submission" date="2020-08" db="EMBL/GenBank/DDBJ databases">
        <title>Genome public.</title>
        <authorList>
            <person name="Liu C."/>
            <person name="Sun Q."/>
        </authorList>
    </citation>
    <scope>NUCLEOTIDE SEQUENCE [LARGE SCALE GENOMIC DNA]</scope>
    <source>
        <strain evidence="2 5">426_9</strain>
    </source>
</reference>
<dbReference type="Proteomes" id="UP000629596">
    <property type="component" value="Unassembled WGS sequence"/>
</dbReference>
<evidence type="ECO:0000313" key="5">
    <source>
        <dbReference type="Proteomes" id="UP000629596"/>
    </source>
</evidence>
<evidence type="ECO:0000313" key="4">
    <source>
        <dbReference type="Proteomes" id="UP000256321"/>
    </source>
</evidence>
<name>A0A3D8HA77_9BACT</name>
<organism evidence="3 4">
    <name type="scientific">Parabacteroides acidifaciens</name>
    <dbReference type="NCBI Taxonomy" id="2290935"/>
    <lineage>
        <taxon>Bacteria</taxon>
        <taxon>Pseudomonadati</taxon>
        <taxon>Bacteroidota</taxon>
        <taxon>Bacteroidia</taxon>
        <taxon>Bacteroidales</taxon>
        <taxon>Tannerellaceae</taxon>
        <taxon>Parabacteroides</taxon>
    </lineage>
</organism>
<evidence type="ECO:0000256" key="1">
    <source>
        <dbReference type="SAM" id="SignalP"/>
    </source>
</evidence>
<protein>
    <submittedName>
        <fullName evidence="3">DUF5020 family protein</fullName>
    </submittedName>
</protein>
<dbReference type="AlphaFoldDB" id="A0A3D8HA77"/>
<dbReference type="GO" id="GO:0009279">
    <property type="term" value="C:cell outer membrane"/>
    <property type="evidence" value="ECO:0007669"/>
    <property type="project" value="InterPro"/>
</dbReference>
<keyword evidence="5" id="KW-1185">Reference proteome</keyword>
<proteinExistence type="predicted"/>
<dbReference type="Proteomes" id="UP000256321">
    <property type="component" value="Unassembled WGS sequence"/>
</dbReference>
<keyword evidence="1" id="KW-0732">Signal</keyword>